<dbReference type="PROSITE" id="PS00139">
    <property type="entry name" value="THIOL_PROTEASE_CYS"/>
    <property type="match status" value="1"/>
</dbReference>
<dbReference type="GO" id="GO:0070005">
    <property type="term" value="F:cysteine-type aminopeptidase activity"/>
    <property type="evidence" value="ECO:0007669"/>
    <property type="project" value="InterPro"/>
</dbReference>
<dbReference type="PANTHER" id="PTHR10363:SF2">
    <property type="entry name" value="BLEOMYCIN HYDROLASE"/>
    <property type="match status" value="1"/>
</dbReference>
<evidence type="ECO:0000256" key="3">
    <source>
        <dbReference type="ARBA" id="ARBA00022807"/>
    </source>
</evidence>
<evidence type="ECO:0000256" key="4">
    <source>
        <dbReference type="PIRNR" id="PIRNR005700"/>
    </source>
</evidence>
<gene>
    <name evidence="6" type="ORF">SAMN05216474_2708</name>
</gene>
<protein>
    <recommendedName>
        <fullName evidence="4">Aminopeptidase</fullName>
    </recommendedName>
</protein>
<dbReference type="STRING" id="477690.SAMN05216474_2708"/>
<evidence type="ECO:0000313" key="7">
    <source>
        <dbReference type="Proteomes" id="UP000236454"/>
    </source>
</evidence>
<keyword evidence="3 4" id="KW-0788">Thiol protease</keyword>
<evidence type="ECO:0000313" key="6">
    <source>
        <dbReference type="EMBL" id="SFT85285.1"/>
    </source>
</evidence>
<keyword evidence="7" id="KW-1185">Reference proteome</keyword>
<dbReference type="InterPro" id="IPR004134">
    <property type="entry name" value="Peptidase_C1B"/>
</dbReference>
<dbReference type="AlphaFoldDB" id="A0A1I7BDQ2"/>
<feature type="active site" evidence="5">
    <location>
        <position position="328"/>
    </location>
</feature>
<dbReference type="EMBL" id="FPAS01000005">
    <property type="protein sequence ID" value="SFT85285.1"/>
    <property type="molecule type" value="Genomic_DNA"/>
</dbReference>
<comment type="similarity">
    <text evidence="4">Belongs to the peptidase C1 family.</text>
</comment>
<evidence type="ECO:0000256" key="1">
    <source>
        <dbReference type="ARBA" id="ARBA00022670"/>
    </source>
</evidence>
<dbReference type="Pfam" id="PF03051">
    <property type="entry name" value="Peptidase_C1_2"/>
    <property type="match status" value="1"/>
</dbReference>
<evidence type="ECO:0000256" key="2">
    <source>
        <dbReference type="ARBA" id="ARBA00022801"/>
    </source>
</evidence>
<dbReference type="GO" id="GO:0009636">
    <property type="term" value="P:response to toxic substance"/>
    <property type="evidence" value="ECO:0007669"/>
    <property type="project" value="TreeGrafter"/>
</dbReference>
<dbReference type="PIRSF" id="PIRSF005700">
    <property type="entry name" value="PepC"/>
    <property type="match status" value="1"/>
</dbReference>
<organism evidence="6 7">
    <name type="scientific">Lishizhenia tianjinensis</name>
    <dbReference type="NCBI Taxonomy" id="477690"/>
    <lineage>
        <taxon>Bacteria</taxon>
        <taxon>Pseudomonadati</taxon>
        <taxon>Bacteroidota</taxon>
        <taxon>Flavobacteriia</taxon>
        <taxon>Flavobacteriales</taxon>
        <taxon>Crocinitomicaceae</taxon>
        <taxon>Lishizhenia</taxon>
    </lineage>
</organism>
<feature type="active site" evidence="5">
    <location>
        <position position="349"/>
    </location>
</feature>
<accession>A0A1I7BDQ2</accession>
<dbReference type="SUPFAM" id="SSF54001">
    <property type="entry name" value="Cysteine proteinases"/>
    <property type="match status" value="1"/>
</dbReference>
<evidence type="ECO:0000256" key="5">
    <source>
        <dbReference type="PIRSR" id="PIRSR005700-1"/>
    </source>
</evidence>
<keyword evidence="4" id="KW-0031">Aminopeptidase</keyword>
<name>A0A1I7BDQ2_9FLAO</name>
<dbReference type="PANTHER" id="PTHR10363">
    <property type="entry name" value="BLEOMYCIN HYDROLASE"/>
    <property type="match status" value="1"/>
</dbReference>
<proteinExistence type="inferred from homology"/>
<dbReference type="InterPro" id="IPR000169">
    <property type="entry name" value="Pept_cys_AS"/>
</dbReference>
<keyword evidence="1 4" id="KW-0645">Protease</keyword>
<dbReference type="GO" id="GO:0043418">
    <property type="term" value="P:homocysteine catabolic process"/>
    <property type="evidence" value="ECO:0007669"/>
    <property type="project" value="TreeGrafter"/>
</dbReference>
<reference evidence="6 7" key="1">
    <citation type="submission" date="2016-10" db="EMBL/GenBank/DDBJ databases">
        <authorList>
            <person name="de Groot N.N."/>
        </authorList>
    </citation>
    <scope>NUCLEOTIDE SEQUENCE [LARGE SCALE GENOMIC DNA]</scope>
    <source>
        <strain evidence="6 7">CGMCC 1.7005</strain>
    </source>
</reference>
<keyword evidence="2 4" id="KW-0378">Hydrolase</keyword>
<dbReference type="GO" id="GO:0006508">
    <property type="term" value="P:proteolysis"/>
    <property type="evidence" value="ECO:0007669"/>
    <property type="project" value="UniProtKB-KW"/>
</dbReference>
<dbReference type="Proteomes" id="UP000236454">
    <property type="component" value="Unassembled WGS sequence"/>
</dbReference>
<feature type="active site" evidence="5">
    <location>
        <position position="47"/>
    </location>
</feature>
<dbReference type="Gene3D" id="3.90.70.10">
    <property type="entry name" value="Cysteine proteinases"/>
    <property type="match status" value="1"/>
</dbReference>
<dbReference type="InterPro" id="IPR038765">
    <property type="entry name" value="Papain-like_cys_pep_sf"/>
</dbReference>
<sequence length="392" mass="43801">MLGALALTFNSFSQDFTTNSETSQYKFEKVAHLDATPVQSQGYTGTCWSFSALSFFESEMIRMGKKDVPQLSEMYVARKAYEGKAEKYIRMDGKTNFSQGGAFHDIPWVFRNHGLVPAEAYEGLNYGTDKHNHSEMFAGLEGFVKGIMSTVGSTGLTSSWKAGFAAILDAYLGEDPTNFTYKGKEYTPRSFADETGLKMDDYVSLTSFTNHPLNQQCFLAIQDNWAWGSSYNVSLEDLVSATEEALKNGYTVAWGADVSEKGFSFRDGLAIVPADESTIQVRGRDNRNYSDAGAEKISNAFDTPVAEKEITAELRQKGYDNKTTTDDHGMHITGLYKEANGTPYFLVKNSWGTGNYPEGYLYVSANYFKWKTINVYLHKDALTKEMKKKLNL</sequence>
<dbReference type="GO" id="GO:0005737">
    <property type="term" value="C:cytoplasm"/>
    <property type="evidence" value="ECO:0007669"/>
    <property type="project" value="TreeGrafter"/>
</dbReference>